<reference evidence="7 9" key="2">
    <citation type="submission" date="2020-10" db="EMBL/GenBank/DDBJ databases">
        <title>Janibacter indicus TT2 genome sequence.</title>
        <authorList>
            <person name="Lee K."/>
            <person name="Ganzorig M."/>
        </authorList>
    </citation>
    <scope>NUCLEOTIDE SEQUENCE [LARGE SCALE GENOMIC DNA]</scope>
    <source>
        <strain evidence="7 9">TT2</strain>
    </source>
</reference>
<accession>A0A1L3MJK5</accession>
<dbReference type="AlphaFoldDB" id="A0A1L3MJK5"/>
<evidence type="ECO:0000256" key="1">
    <source>
        <dbReference type="ARBA" id="ARBA00011046"/>
    </source>
</evidence>
<evidence type="ECO:0000256" key="5">
    <source>
        <dbReference type="SAM" id="MobiDB-lite"/>
    </source>
</evidence>
<dbReference type="InterPro" id="IPR005650">
    <property type="entry name" value="BlaI_family"/>
</dbReference>
<keyword evidence="4" id="KW-0804">Transcription</keyword>
<dbReference type="EMBL" id="CP062789">
    <property type="protein sequence ID" value="QOK22519.1"/>
    <property type="molecule type" value="Genomic_DNA"/>
</dbReference>
<keyword evidence="2" id="KW-0805">Transcription regulation</keyword>
<dbReference type="EMBL" id="CP013290">
    <property type="protein sequence ID" value="APH02528.1"/>
    <property type="molecule type" value="Genomic_DNA"/>
</dbReference>
<dbReference type="Proteomes" id="UP000182938">
    <property type="component" value="Chromosome"/>
</dbReference>
<dbReference type="Gene3D" id="6.10.140.850">
    <property type="match status" value="1"/>
</dbReference>
<protein>
    <submittedName>
        <fullName evidence="6 7">CopY family transcriptional regulator</fullName>
    </submittedName>
</protein>
<evidence type="ECO:0000256" key="4">
    <source>
        <dbReference type="ARBA" id="ARBA00023163"/>
    </source>
</evidence>
<sequence length="142" mass="15341">MAKNASLGDLEQAIMDVLWSADADLGLTVREVLDGLTGRDLAYTTVMTVLSRLEAKGVTARERDGRAWRYRPATSRESLTAEAMRSPLHDLSGAERQAAILHFLAEASPDDLAAVREAMAAVEAQGDRPARRRGRGAAHSRG</sequence>
<gene>
    <name evidence="6" type="ORF">ASJ30_14125</name>
    <name evidence="7" type="ORF">IGS73_15850</name>
</gene>
<dbReference type="RefSeq" id="WP_072625669.1">
    <property type="nucleotide sequence ID" value="NZ_CP013290.1"/>
</dbReference>
<evidence type="ECO:0000313" key="9">
    <source>
        <dbReference type="Proteomes" id="UP000593998"/>
    </source>
</evidence>
<dbReference type="Pfam" id="PF03965">
    <property type="entry name" value="Penicillinase_R"/>
    <property type="match status" value="1"/>
</dbReference>
<name>A0A1L3MJK5_9MICO</name>
<dbReference type="GO" id="GO:0045892">
    <property type="term" value="P:negative regulation of DNA-templated transcription"/>
    <property type="evidence" value="ECO:0007669"/>
    <property type="project" value="InterPro"/>
</dbReference>
<feature type="compositionally biased region" description="Basic residues" evidence="5">
    <location>
        <begin position="130"/>
        <end position="142"/>
    </location>
</feature>
<dbReference type="SUPFAM" id="SSF46785">
    <property type="entry name" value="Winged helix' DNA-binding domain"/>
    <property type="match status" value="1"/>
</dbReference>
<proteinExistence type="inferred from homology"/>
<dbReference type="KEGG" id="jte:ASJ30_14125"/>
<dbReference type="Proteomes" id="UP000593998">
    <property type="component" value="Chromosome"/>
</dbReference>
<dbReference type="PIRSF" id="PIRSF019455">
    <property type="entry name" value="CopR_AtkY"/>
    <property type="match status" value="1"/>
</dbReference>
<feature type="region of interest" description="Disordered" evidence="5">
    <location>
        <begin position="123"/>
        <end position="142"/>
    </location>
</feature>
<evidence type="ECO:0000256" key="3">
    <source>
        <dbReference type="ARBA" id="ARBA00023125"/>
    </source>
</evidence>
<comment type="similarity">
    <text evidence="1">Belongs to the BlaI transcriptional regulatory family.</text>
</comment>
<dbReference type="Gene3D" id="1.10.10.10">
    <property type="entry name" value="Winged helix-like DNA-binding domain superfamily/Winged helix DNA-binding domain"/>
    <property type="match status" value="1"/>
</dbReference>
<evidence type="ECO:0000313" key="7">
    <source>
        <dbReference type="EMBL" id="QOK22519.1"/>
    </source>
</evidence>
<reference evidence="6 8" key="1">
    <citation type="submission" date="2015-11" db="EMBL/GenBank/DDBJ databases">
        <authorList>
            <person name="Zhang Y."/>
            <person name="Guo Z."/>
        </authorList>
    </citation>
    <scope>NUCLEOTIDE SEQUENCE [LARGE SCALE GENOMIC DNA]</scope>
    <source>
        <strain evidence="6 8">YFY001</strain>
    </source>
</reference>
<keyword evidence="3" id="KW-0238">DNA-binding</keyword>
<organism evidence="6 8">
    <name type="scientific">Janibacter indicus</name>
    <dbReference type="NCBI Taxonomy" id="857417"/>
    <lineage>
        <taxon>Bacteria</taxon>
        <taxon>Bacillati</taxon>
        <taxon>Actinomycetota</taxon>
        <taxon>Actinomycetes</taxon>
        <taxon>Micrococcales</taxon>
        <taxon>Intrasporangiaceae</taxon>
        <taxon>Janibacter</taxon>
    </lineage>
</organism>
<evidence type="ECO:0000313" key="8">
    <source>
        <dbReference type="Proteomes" id="UP000182938"/>
    </source>
</evidence>
<evidence type="ECO:0000256" key="2">
    <source>
        <dbReference type="ARBA" id="ARBA00023015"/>
    </source>
</evidence>
<keyword evidence="8" id="KW-1185">Reference proteome</keyword>
<dbReference type="InterPro" id="IPR036388">
    <property type="entry name" value="WH-like_DNA-bd_sf"/>
</dbReference>
<dbReference type="InterPro" id="IPR036390">
    <property type="entry name" value="WH_DNA-bd_sf"/>
</dbReference>
<dbReference type="GO" id="GO:0003677">
    <property type="term" value="F:DNA binding"/>
    <property type="evidence" value="ECO:0007669"/>
    <property type="project" value="UniProtKB-KW"/>
</dbReference>
<evidence type="ECO:0000313" key="6">
    <source>
        <dbReference type="EMBL" id="APH02528.1"/>
    </source>
</evidence>